<keyword evidence="1" id="KW-0238">DNA-binding</keyword>
<evidence type="ECO:0000313" key="4">
    <source>
        <dbReference type="Proteomes" id="UP000679284"/>
    </source>
</evidence>
<dbReference type="InterPro" id="IPR001387">
    <property type="entry name" value="Cro/C1-type_HTH"/>
</dbReference>
<dbReference type="InterPro" id="IPR013430">
    <property type="entry name" value="Toxin_antidote_HigA"/>
</dbReference>
<evidence type="ECO:0000256" key="1">
    <source>
        <dbReference type="ARBA" id="ARBA00023125"/>
    </source>
</evidence>
<dbReference type="Gene3D" id="1.10.260.40">
    <property type="entry name" value="lambda repressor-like DNA-binding domains"/>
    <property type="match status" value="1"/>
</dbReference>
<sequence length="108" mass="11956">MTVNYHHTVASTVGVDVTHPGILVRQECLDPNGLSVTDAAKVLGCNRQTLSNLLNGRSGISPEMALRLEKAFGTSARSWMERQMNHELETVMARAHEIEVQPFTRQTP</sequence>
<dbReference type="PANTHER" id="PTHR36924:SF1">
    <property type="entry name" value="ANTITOXIN HIGA-1"/>
    <property type="match status" value="1"/>
</dbReference>
<proteinExistence type="predicted"/>
<organism evidence="3 4">
    <name type="scientific">Falsirhodobacter algicola</name>
    <dbReference type="NCBI Taxonomy" id="2692330"/>
    <lineage>
        <taxon>Bacteria</taxon>
        <taxon>Pseudomonadati</taxon>
        <taxon>Pseudomonadota</taxon>
        <taxon>Alphaproteobacteria</taxon>
        <taxon>Rhodobacterales</taxon>
        <taxon>Paracoccaceae</taxon>
        <taxon>Falsirhodobacter</taxon>
    </lineage>
</organism>
<reference evidence="3" key="1">
    <citation type="submission" date="2020-01" db="EMBL/GenBank/DDBJ databases">
        <authorList>
            <person name="Yang Y."/>
            <person name="Kwon Y.M."/>
        </authorList>
    </citation>
    <scope>NUCLEOTIDE SEQUENCE</scope>
    <source>
        <strain evidence="3">PG104</strain>
        <plasmid evidence="3">unnamed4</plasmid>
    </source>
</reference>
<dbReference type="InterPro" id="IPR010982">
    <property type="entry name" value="Lambda_DNA-bd_dom_sf"/>
</dbReference>
<dbReference type="PANTHER" id="PTHR36924">
    <property type="entry name" value="ANTITOXIN HIGA-1"/>
    <property type="match status" value="1"/>
</dbReference>
<dbReference type="PROSITE" id="PS50943">
    <property type="entry name" value="HTH_CROC1"/>
    <property type="match status" value="1"/>
</dbReference>
<dbReference type="AlphaFoldDB" id="A0A8J8SMA9"/>
<dbReference type="NCBIfam" id="TIGR02607">
    <property type="entry name" value="antidote_HigA"/>
    <property type="match status" value="1"/>
</dbReference>
<protein>
    <submittedName>
        <fullName evidence="3">HigA family addiction module antidote protein</fullName>
    </submittedName>
</protein>
<dbReference type="CDD" id="cd00093">
    <property type="entry name" value="HTH_XRE"/>
    <property type="match status" value="1"/>
</dbReference>
<gene>
    <name evidence="3" type="ORF">GR316_13275</name>
</gene>
<feature type="domain" description="HTH cro/C1-type" evidence="2">
    <location>
        <begin position="32"/>
        <end position="79"/>
    </location>
</feature>
<dbReference type="SUPFAM" id="SSF47413">
    <property type="entry name" value="lambda repressor-like DNA-binding domains"/>
    <property type="match status" value="1"/>
</dbReference>
<evidence type="ECO:0000259" key="2">
    <source>
        <dbReference type="PROSITE" id="PS50943"/>
    </source>
</evidence>
<dbReference type="KEGG" id="fap:GR316_13275"/>
<geneLocation type="plasmid" evidence="3 4">
    <name>unnamed4</name>
</geneLocation>
<evidence type="ECO:0000313" key="3">
    <source>
        <dbReference type="EMBL" id="QUS37393.1"/>
    </source>
</evidence>
<keyword evidence="3" id="KW-0614">Plasmid</keyword>
<accession>A0A8J8SMA9</accession>
<dbReference type="GO" id="GO:0003677">
    <property type="term" value="F:DNA binding"/>
    <property type="evidence" value="ECO:0007669"/>
    <property type="project" value="UniProtKB-KW"/>
</dbReference>
<keyword evidence="4" id="KW-1185">Reference proteome</keyword>
<dbReference type="SMART" id="SM00530">
    <property type="entry name" value="HTH_XRE"/>
    <property type="match status" value="1"/>
</dbReference>
<name>A0A8J8SMA9_9RHOB</name>
<dbReference type="EMBL" id="CP047293">
    <property type="protein sequence ID" value="QUS37393.1"/>
    <property type="molecule type" value="Genomic_DNA"/>
</dbReference>
<dbReference type="Proteomes" id="UP000679284">
    <property type="component" value="Plasmid unnamed4"/>
</dbReference>
<dbReference type="Pfam" id="PF01381">
    <property type="entry name" value="HTH_3"/>
    <property type="match status" value="1"/>
</dbReference>